<dbReference type="Pfam" id="PF03171">
    <property type="entry name" value="2OG-FeII_Oxy"/>
    <property type="match status" value="1"/>
</dbReference>
<proteinExistence type="inferred from homology"/>
<keyword evidence="4 5" id="KW-0408">Iron</keyword>
<keyword evidence="3 5" id="KW-0560">Oxidoreductase</keyword>
<keyword evidence="2 5" id="KW-0479">Metal-binding</keyword>
<evidence type="ECO:0000313" key="8">
    <source>
        <dbReference type="Proteomes" id="UP001341840"/>
    </source>
</evidence>
<organism evidence="7 8">
    <name type="scientific">Stylosanthes scabra</name>
    <dbReference type="NCBI Taxonomy" id="79078"/>
    <lineage>
        <taxon>Eukaryota</taxon>
        <taxon>Viridiplantae</taxon>
        <taxon>Streptophyta</taxon>
        <taxon>Embryophyta</taxon>
        <taxon>Tracheophyta</taxon>
        <taxon>Spermatophyta</taxon>
        <taxon>Magnoliopsida</taxon>
        <taxon>eudicotyledons</taxon>
        <taxon>Gunneridae</taxon>
        <taxon>Pentapetalae</taxon>
        <taxon>rosids</taxon>
        <taxon>fabids</taxon>
        <taxon>Fabales</taxon>
        <taxon>Fabaceae</taxon>
        <taxon>Papilionoideae</taxon>
        <taxon>50 kb inversion clade</taxon>
        <taxon>dalbergioids sensu lato</taxon>
        <taxon>Dalbergieae</taxon>
        <taxon>Pterocarpus clade</taxon>
        <taxon>Stylosanthes</taxon>
    </lineage>
</organism>
<dbReference type="InterPro" id="IPR027443">
    <property type="entry name" value="IPNS-like_sf"/>
</dbReference>
<sequence>MEHPTSTLQNDDWERELKAFDDSKAGVKGLVDKGVSKIPQIFNAFNDDIPSKTSPPQEFDLQIPVIDLGFNDAGVQRKDIVDKVREASKNFGFFQVVNHGIPKEILNEMKEGIRRFHEEPYDVKKEYYSRDRSKKVKFSSNFDLYLAKAANWRDTLLCIMAPEPPQPNEFPTACREITICYSGHVRKLGLTLLELLSEALGLKSKHLEEMECMKGQLLFCHYYPACPEPERTIGTKAHTDPTFFTILLQDHIGGLQVLYQNHWIDVKPVEGALVINMGDLIQLISNDKFKSVKHRVLANNVGPRISVACFFTTLRNESDRVYGPIKDLLSKDNPPIYKETTVRDFTIQFDLKLGASSTLEYLRI</sequence>
<protein>
    <recommendedName>
        <fullName evidence="6">Fe2OG dioxygenase domain-containing protein</fullName>
    </recommendedName>
</protein>
<evidence type="ECO:0000256" key="4">
    <source>
        <dbReference type="ARBA" id="ARBA00023004"/>
    </source>
</evidence>
<evidence type="ECO:0000256" key="1">
    <source>
        <dbReference type="ARBA" id="ARBA00008056"/>
    </source>
</evidence>
<evidence type="ECO:0000256" key="2">
    <source>
        <dbReference type="ARBA" id="ARBA00022723"/>
    </source>
</evidence>
<keyword evidence="8" id="KW-1185">Reference proteome</keyword>
<evidence type="ECO:0000259" key="6">
    <source>
        <dbReference type="PROSITE" id="PS51471"/>
    </source>
</evidence>
<dbReference type="Gene3D" id="2.60.120.330">
    <property type="entry name" value="B-lactam Antibiotic, Isopenicillin N Synthase, Chain"/>
    <property type="match status" value="1"/>
</dbReference>
<reference evidence="7 8" key="1">
    <citation type="journal article" date="2023" name="Plants (Basel)">
        <title>Bridging the Gap: Combining Genomics and Transcriptomics Approaches to Understand Stylosanthes scabra, an Orphan Legume from the Brazilian Caatinga.</title>
        <authorList>
            <person name="Ferreira-Neto J.R.C."/>
            <person name="da Silva M.D."/>
            <person name="Binneck E."/>
            <person name="de Melo N.F."/>
            <person name="da Silva R.H."/>
            <person name="de Melo A.L.T.M."/>
            <person name="Pandolfi V."/>
            <person name="Bustamante F.O."/>
            <person name="Brasileiro-Vidal A.C."/>
            <person name="Benko-Iseppon A.M."/>
        </authorList>
    </citation>
    <scope>NUCLEOTIDE SEQUENCE [LARGE SCALE GENOMIC DNA]</scope>
    <source>
        <tissue evidence="7">Leaves</tissue>
    </source>
</reference>
<dbReference type="Pfam" id="PF14226">
    <property type="entry name" value="DIOX_N"/>
    <property type="match status" value="1"/>
</dbReference>
<dbReference type="InterPro" id="IPR044861">
    <property type="entry name" value="IPNS-like_FE2OG_OXY"/>
</dbReference>
<accession>A0ABU6UH96</accession>
<dbReference type="InterPro" id="IPR026992">
    <property type="entry name" value="DIOX_N"/>
</dbReference>
<dbReference type="Proteomes" id="UP001341840">
    <property type="component" value="Unassembled WGS sequence"/>
</dbReference>
<feature type="domain" description="Fe2OG dioxygenase" evidence="6">
    <location>
        <begin position="214"/>
        <end position="314"/>
    </location>
</feature>
<dbReference type="EMBL" id="JASCZI010121229">
    <property type="protein sequence ID" value="MED6160672.1"/>
    <property type="molecule type" value="Genomic_DNA"/>
</dbReference>
<dbReference type="PANTHER" id="PTHR10209:SF776">
    <property type="entry name" value="2OG-FE(II) OXYGENASE FAMILY OXIDOREDUCTASE"/>
    <property type="match status" value="1"/>
</dbReference>
<evidence type="ECO:0000256" key="5">
    <source>
        <dbReference type="RuleBase" id="RU003682"/>
    </source>
</evidence>
<evidence type="ECO:0000256" key="3">
    <source>
        <dbReference type="ARBA" id="ARBA00023002"/>
    </source>
</evidence>
<evidence type="ECO:0000313" key="7">
    <source>
        <dbReference type="EMBL" id="MED6160672.1"/>
    </source>
</evidence>
<dbReference type="SUPFAM" id="SSF51197">
    <property type="entry name" value="Clavaminate synthase-like"/>
    <property type="match status" value="1"/>
</dbReference>
<dbReference type="InterPro" id="IPR005123">
    <property type="entry name" value="Oxoglu/Fe-dep_dioxygenase_dom"/>
</dbReference>
<comment type="similarity">
    <text evidence="1 5">Belongs to the iron/ascorbate-dependent oxidoreductase family.</text>
</comment>
<dbReference type="PROSITE" id="PS51471">
    <property type="entry name" value="FE2OG_OXY"/>
    <property type="match status" value="1"/>
</dbReference>
<name>A0ABU6UH96_9FABA</name>
<dbReference type="PANTHER" id="PTHR10209">
    <property type="entry name" value="OXIDOREDUCTASE, 2OG-FE II OXYGENASE FAMILY PROTEIN"/>
    <property type="match status" value="1"/>
</dbReference>
<comment type="caution">
    <text evidence="7">The sequence shown here is derived from an EMBL/GenBank/DDBJ whole genome shotgun (WGS) entry which is preliminary data.</text>
</comment>
<gene>
    <name evidence="7" type="ORF">PIB30_053625</name>
</gene>